<reference evidence="3" key="1">
    <citation type="submission" date="2021-09" db="EMBL/GenBank/DDBJ databases">
        <title>Fulvivirga sp. isolated from coastal sediment.</title>
        <authorList>
            <person name="Yu H."/>
        </authorList>
    </citation>
    <scope>NUCLEOTIDE SEQUENCE</scope>
    <source>
        <strain evidence="3">1062</strain>
    </source>
</reference>
<evidence type="ECO:0000313" key="3">
    <source>
        <dbReference type="EMBL" id="MCA6077505.1"/>
    </source>
</evidence>
<dbReference type="AlphaFoldDB" id="A0A9X1HT69"/>
<accession>A0A9X1HT69</accession>
<dbReference type="EMBL" id="JAIXNE010000003">
    <property type="protein sequence ID" value="MCA6076377.1"/>
    <property type="molecule type" value="Genomic_DNA"/>
</dbReference>
<dbReference type="Proteomes" id="UP001139409">
    <property type="component" value="Unassembled WGS sequence"/>
</dbReference>
<evidence type="ECO:0000313" key="1">
    <source>
        <dbReference type="EMBL" id="MCA6075200.1"/>
    </source>
</evidence>
<comment type="caution">
    <text evidence="3">The sequence shown here is derived from an EMBL/GenBank/DDBJ whole genome shotgun (WGS) entry which is preliminary data.</text>
</comment>
<evidence type="ECO:0000313" key="2">
    <source>
        <dbReference type="EMBL" id="MCA6076377.1"/>
    </source>
</evidence>
<dbReference type="EMBL" id="JAIXNE010000002">
    <property type="protein sequence ID" value="MCA6075200.1"/>
    <property type="molecule type" value="Genomic_DNA"/>
</dbReference>
<organism evidence="3 4">
    <name type="scientific">Fulvivirga sedimenti</name>
    <dbReference type="NCBI Taxonomy" id="2879465"/>
    <lineage>
        <taxon>Bacteria</taxon>
        <taxon>Pseudomonadati</taxon>
        <taxon>Bacteroidota</taxon>
        <taxon>Cytophagia</taxon>
        <taxon>Cytophagales</taxon>
        <taxon>Fulvivirgaceae</taxon>
        <taxon>Fulvivirga</taxon>
    </lineage>
</organism>
<evidence type="ECO:0000313" key="4">
    <source>
        <dbReference type="Proteomes" id="UP001139409"/>
    </source>
</evidence>
<dbReference type="RefSeq" id="WP_225698304.1">
    <property type="nucleotide sequence ID" value="NZ_JAIXNE010000002.1"/>
</dbReference>
<sequence length="292" mass="33780">MKVNKLITGLLIFFLVLEGYAQENDSINYSRRLTYLSVGTAVAYTGSILWLSNQWYSDFEKQPFHFFNDSKQWKQVDKVGHLYGAFQWQSTSFQALKWAGLEDNKAILWSAVSSFTFMATIEVLDGFSAEYGASATDLVANTLGIGLYTGQRLLWKDIRIHPKFSFRRTGYAELRPEVLGSGLAEEILKDYNGQSYWLSFDLSEFINKPFPKWLNLAIGYGAEDMIYANDDQNREAGLDPYRQWYVGIDFDLTHIRSRSKFVNTALFFVNMIRIPAPSVEFSRKDVRFHWLY</sequence>
<gene>
    <name evidence="1" type="ORF">LDX50_09980</name>
    <name evidence="2" type="ORF">LDX50_15950</name>
    <name evidence="3" type="ORF">LDX50_21670</name>
</gene>
<name>A0A9X1HT69_9BACT</name>
<keyword evidence="4" id="KW-1185">Reference proteome</keyword>
<protein>
    <submittedName>
        <fullName evidence="3">YfiM family protein</fullName>
    </submittedName>
</protein>
<proteinExistence type="predicted"/>
<dbReference type="Pfam" id="PF10043">
    <property type="entry name" value="DUF2279"/>
    <property type="match status" value="1"/>
</dbReference>
<dbReference type="EMBL" id="JAIXNE010000004">
    <property type="protein sequence ID" value="MCA6077505.1"/>
    <property type="molecule type" value="Genomic_DNA"/>
</dbReference>
<dbReference type="InterPro" id="IPR018736">
    <property type="entry name" value="DUF2279_periplasmic_lipo"/>
</dbReference>